<dbReference type="AlphaFoldDB" id="A0A7U9CSJ4"/>
<dbReference type="EMBL" id="CM001561">
    <property type="protein sequence ID" value="EJZ60838.1"/>
    <property type="molecule type" value="Genomic_DNA"/>
</dbReference>
<accession>A0A7U9CSJ4</accession>
<reference evidence="1 2" key="1">
    <citation type="submission" date="2012-08" db="EMBL/GenBank/DDBJ databases">
        <title>The genome of cave-isolated P. fluorescens strain R124 demonstrates phenotypic adaptation to the mineral environment.</title>
        <authorList>
            <person name="Barton M.D."/>
            <person name="Petronio M."/>
            <person name="Giarrizzo J.G."/>
            <person name="Bowling B.V."/>
            <person name="Barton H.A."/>
        </authorList>
    </citation>
    <scope>NUCLEOTIDE SEQUENCE [LARGE SCALE GENOMIC DNA]</scope>
    <source>
        <strain evidence="1 2">R124</strain>
    </source>
</reference>
<dbReference type="GO" id="GO:0008237">
    <property type="term" value="F:metallopeptidase activity"/>
    <property type="evidence" value="ECO:0007669"/>
    <property type="project" value="InterPro"/>
</dbReference>
<dbReference type="RefSeq" id="WP_003229643.1">
    <property type="nucleotide sequence ID" value="NZ_CM001561.1"/>
</dbReference>
<organism evidence="1 2">
    <name type="scientific">Pseudomonas fluorescens R124</name>
    <dbReference type="NCBI Taxonomy" id="743713"/>
    <lineage>
        <taxon>Bacteria</taxon>
        <taxon>Pseudomonadati</taxon>
        <taxon>Pseudomonadota</taxon>
        <taxon>Gammaproteobacteria</taxon>
        <taxon>Pseudomonadales</taxon>
        <taxon>Pseudomonadaceae</taxon>
        <taxon>Pseudomonas</taxon>
    </lineage>
</organism>
<dbReference type="Gene3D" id="3.40.390.10">
    <property type="entry name" value="Collagenase (Catalytic Domain)"/>
    <property type="match status" value="1"/>
</dbReference>
<protein>
    <submittedName>
        <fullName evidence="1">Uncharacterized protein</fullName>
    </submittedName>
</protein>
<dbReference type="SUPFAM" id="SSF55486">
    <property type="entry name" value="Metalloproteases ('zincins'), catalytic domain"/>
    <property type="match status" value="1"/>
</dbReference>
<dbReference type="InterPro" id="IPR024079">
    <property type="entry name" value="MetalloPept_cat_dom_sf"/>
</dbReference>
<dbReference type="OrthoDB" id="5951339at2"/>
<evidence type="ECO:0000313" key="2">
    <source>
        <dbReference type="Proteomes" id="UP000006045"/>
    </source>
</evidence>
<dbReference type="Proteomes" id="UP000006045">
    <property type="component" value="Chromosome"/>
</dbReference>
<name>A0A7U9CSJ4_PSEFL</name>
<proteinExistence type="predicted"/>
<evidence type="ECO:0000313" key="1">
    <source>
        <dbReference type="EMBL" id="EJZ60838.1"/>
    </source>
</evidence>
<sequence>MPHPLLLLVFVHKDLADHDADDIYEKQFKWLAKEFETLSGRPLAILFKSPSDAPALTDLSYKIDSPEQTLLSWSKKVEQHKQTQPADTYTNHTRKYLLLTRDNLSSTVAGIASQTGFVAIASINGDQTPAHEVGHMFGARHEDFEVYYNGWWDETIMASGSLESSLRGNAKRFSDKNRERIRKYLEENA</sequence>
<gene>
    <name evidence="1" type="ORF">I1A_005203</name>
</gene>